<dbReference type="EMBL" id="LFEJ01000010">
    <property type="protein sequence ID" value="KMV35513.1"/>
    <property type="molecule type" value="Genomic_DNA"/>
</dbReference>
<dbReference type="RefSeq" id="WP_048887602.1">
    <property type="nucleotide sequence ID" value="NZ_LFEJ01000010.1"/>
</dbReference>
<accession>A0A0J8VPX5</accession>
<evidence type="ECO:0000313" key="3">
    <source>
        <dbReference type="Proteomes" id="UP000037315"/>
    </source>
</evidence>
<feature type="transmembrane region" description="Helical" evidence="1">
    <location>
        <begin position="59"/>
        <end position="80"/>
    </location>
</feature>
<gene>
    <name evidence="2" type="ORF">ACH50_06310</name>
</gene>
<comment type="caution">
    <text evidence="2">The sequence shown here is derived from an EMBL/GenBank/DDBJ whole genome shotgun (WGS) entry which is preliminary data.</text>
</comment>
<dbReference type="AlphaFoldDB" id="A0A0J8VPX5"/>
<reference evidence="2 3" key="1">
    <citation type="submission" date="2015-06" db="EMBL/GenBank/DDBJ databases">
        <title>Genome sequencing of Cronobacter sp. strain DJ34 isolated from petroleum contaminated sludge of Duliajan Oil Fields, Assam, India.</title>
        <authorList>
            <person name="Pal S."/>
            <person name="Banerjee T.D."/>
            <person name="Roy A."/>
            <person name="Sar P."/>
            <person name="Kazy S.K."/>
        </authorList>
    </citation>
    <scope>NUCLEOTIDE SEQUENCE [LARGE SCALE GENOMIC DNA]</scope>
    <source>
        <strain evidence="2 3">DJ34</strain>
    </source>
</reference>
<proteinExistence type="predicted"/>
<dbReference type="STRING" id="1121863.GCA_000621185_03504"/>
<evidence type="ECO:0000313" key="2">
    <source>
        <dbReference type="EMBL" id="KMV35513.1"/>
    </source>
</evidence>
<name>A0A0J8VPX5_9ENTR</name>
<evidence type="ECO:0000256" key="1">
    <source>
        <dbReference type="SAM" id="Phobius"/>
    </source>
</evidence>
<keyword evidence="1" id="KW-0472">Membrane</keyword>
<keyword evidence="1" id="KW-1133">Transmembrane helix</keyword>
<sequence>MSDNKAKIANAGFSKQELFGFKRHFWALKQTYHPDLTDTLTLQSLILEEARKSIIMTRYYIVAIFLFTLAAIIFGDWSYLYMPAGMLFFAILDVRSSAREADRTIACQIKLMMLAIKLWF</sequence>
<dbReference type="PATRIC" id="fig|1656095.3.peg.565"/>
<keyword evidence="3" id="KW-1185">Reference proteome</keyword>
<keyword evidence="1" id="KW-0812">Transmembrane</keyword>
<protein>
    <submittedName>
        <fullName evidence="2">Uncharacterized protein</fullName>
    </submittedName>
</protein>
<dbReference type="Proteomes" id="UP000037315">
    <property type="component" value="Unassembled WGS sequence"/>
</dbReference>
<dbReference type="OrthoDB" id="6629994at2"/>
<organism evidence="2 3">
    <name type="scientific">Franconibacter pulveris</name>
    <dbReference type="NCBI Taxonomy" id="435910"/>
    <lineage>
        <taxon>Bacteria</taxon>
        <taxon>Pseudomonadati</taxon>
        <taxon>Pseudomonadota</taxon>
        <taxon>Gammaproteobacteria</taxon>
        <taxon>Enterobacterales</taxon>
        <taxon>Enterobacteriaceae</taxon>
        <taxon>Franconibacter</taxon>
    </lineage>
</organism>